<organism evidence="7 8">
    <name type="scientific">Chitinophaga eiseniae</name>
    <dbReference type="NCBI Taxonomy" id="634771"/>
    <lineage>
        <taxon>Bacteria</taxon>
        <taxon>Pseudomonadati</taxon>
        <taxon>Bacteroidota</taxon>
        <taxon>Chitinophagia</taxon>
        <taxon>Chitinophagales</taxon>
        <taxon>Chitinophagaceae</taxon>
        <taxon>Chitinophaga</taxon>
    </lineage>
</organism>
<keyword evidence="8" id="KW-1185">Reference proteome</keyword>
<dbReference type="RefSeq" id="WP_078667520.1">
    <property type="nucleotide sequence ID" value="NZ_FUWZ01000001.1"/>
</dbReference>
<accession>A0A1T4LZW4</accession>
<evidence type="ECO:0000313" key="7">
    <source>
        <dbReference type="EMBL" id="SJZ60191.1"/>
    </source>
</evidence>
<keyword evidence="6" id="KW-0326">Glycosidase</keyword>
<evidence type="ECO:0000256" key="2">
    <source>
        <dbReference type="ARBA" id="ARBA00007671"/>
    </source>
</evidence>
<dbReference type="GO" id="GO:0005975">
    <property type="term" value="P:carbohydrate metabolic process"/>
    <property type="evidence" value="ECO:0007669"/>
    <property type="project" value="InterPro"/>
</dbReference>
<sequence>MKTYTITAEVEQARTAALEVLHHNRRGPCAGLPRTAGWAYPEPYTRDMVFTFFGIAVSGDEQLVLSMRRVLEVLAKNQTGHGHIPSLAHDPENLGASDTTPLFLVGVSIYRQLTGETAFLQEAAEKALTWLYYQCPSDRLLVAQLPTSDWRDEQWVLGYGLYVNTLVYAGLRMFDRHQRADAFLQEMRHFTITCNYMQRHVHEGLTVKSKPYYACWSYKIYSSERFDLLGNSLAILTGIASPSRAARMIAWIEAECDVMRERGELASELPPNFFPFVQPGDPDWRPRDAEFNKPGDYHNGGIWPFVCGVYIAALVAAGRYQLAEKKLYALAQAVKPSHAQPLAYGFNEWLHAQDGLPKGQNWQSWSAALYLYALRCVEERRTPFFEEMRKKSSREQ</sequence>
<evidence type="ECO:0000256" key="3">
    <source>
        <dbReference type="ARBA" id="ARBA00012758"/>
    </source>
</evidence>
<dbReference type="GO" id="GO:0004564">
    <property type="term" value="F:beta-fructofuranosidase activity"/>
    <property type="evidence" value="ECO:0007669"/>
    <property type="project" value="UniProtKB-EC"/>
</dbReference>
<gene>
    <name evidence="7" type="ORF">SAMN04488128_101877</name>
</gene>
<evidence type="ECO:0000256" key="6">
    <source>
        <dbReference type="ARBA" id="ARBA00023295"/>
    </source>
</evidence>
<reference evidence="8" key="1">
    <citation type="submission" date="2017-02" db="EMBL/GenBank/DDBJ databases">
        <authorList>
            <person name="Varghese N."/>
            <person name="Submissions S."/>
        </authorList>
    </citation>
    <scope>NUCLEOTIDE SEQUENCE [LARGE SCALE GENOMIC DNA]</scope>
    <source>
        <strain evidence="8">DSM 22224</strain>
    </source>
</reference>
<dbReference type="InterPro" id="IPR024746">
    <property type="entry name" value="Glyco_hydro_100"/>
</dbReference>
<name>A0A1T4LZW4_9BACT</name>
<comment type="catalytic activity">
    <reaction evidence="1">
        <text>Hydrolysis of terminal non-reducing beta-D-fructofuranoside residues in beta-D-fructofuranosides.</text>
        <dbReference type="EC" id="3.2.1.26"/>
    </reaction>
</comment>
<dbReference type="GO" id="GO:0033926">
    <property type="term" value="F:endo-alpha-N-acetylgalactosaminidase activity"/>
    <property type="evidence" value="ECO:0007669"/>
    <property type="project" value="InterPro"/>
</dbReference>
<comment type="similarity">
    <text evidence="2">Belongs to the glycosyl hydrolase 100 family.</text>
</comment>
<evidence type="ECO:0000256" key="1">
    <source>
        <dbReference type="ARBA" id="ARBA00000094"/>
    </source>
</evidence>
<dbReference type="STRING" id="634771.SAMN04488128_101877"/>
<dbReference type="EMBL" id="FUWZ01000001">
    <property type="protein sequence ID" value="SJZ60191.1"/>
    <property type="molecule type" value="Genomic_DNA"/>
</dbReference>
<evidence type="ECO:0000313" key="8">
    <source>
        <dbReference type="Proteomes" id="UP000190367"/>
    </source>
</evidence>
<proteinExistence type="inferred from homology"/>
<dbReference type="Pfam" id="PF12899">
    <property type="entry name" value="Glyco_hydro_100"/>
    <property type="match status" value="1"/>
</dbReference>
<dbReference type="InterPro" id="IPR012341">
    <property type="entry name" value="6hp_glycosidase-like_sf"/>
</dbReference>
<dbReference type="Proteomes" id="UP000190367">
    <property type="component" value="Unassembled WGS sequence"/>
</dbReference>
<evidence type="ECO:0000256" key="4">
    <source>
        <dbReference type="ARBA" id="ARBA00022801"/>
    </source>
</evidence>
<dbReference type="SUPFAM" id="SSF48208">
    <property type="entry name" value="Six-hairpin glycosidases"/>
    <property type="match status" value="1"/>
</dbReference>
<dbReference type="Gene3D" id="1.50.10.10">
    <property type="match status" value="2"/>
</dbReference>
<keyword evidence="4" id="KW-0378">Hydrolase</keyword>
<dbReference type="EC" id="3.2.1.26" evidence="3"/>
<dbReference type="InterPro" id="IPR008928">
    <property type="entry name" value="6-hairpin_glycosidase_sf"/>
</dbReference>
<dbReference type="AlphaFoldDB" id="A0A1T4LZW4"/>
<keyword evidence="5" id="KW-0119">Carbohydrate metabolism</keyword>
<evidence type="ECO:0000256" key="5">
    <source>
        <dbReference type="ARBA" id="ARBA00023277"/>
    </source>
</evidence>
<protein>
    <recommendedName>
        <fullName evidence="3">beta-fructofuranosidase</fullName>
        <ecNumber evidence="3">3.2.1.26</ecNumber>
    </recommendedName>
</protein>
<dbReference type="OrthoDB" id="49490at2"/>